<dbReference type="OrthoDB" id="9916696at2"/>
<protein>
    <submittedName>
        <fullName evidence="2">Uncharacterized protein</fullName>
    </submittedName>
</protein>
<accession>A0A1Z3W874</accession>
<evidence type="ECO:0000313" key="3">
    <source>
        <dbReference type="Proteomes" id="UP000269015"/>
    </source>
</evidence>
<dbReference type="Proteomes" id="UP000269015">
    <property type="component" value="Chromosome"/>
</dbReference>
<dbReference type="EMBL" id="CP033930">
    <property type="protein sequence ID" value="AZB19745.1"/>
    <property type="molecule type" value="Genomic_DNA"/>
</dbReference>
<sequence>MKKSVKQEKKLSLKKVQIMKINDMKVIKGGYNAGNNGSMAIDSDGDDDQTPTPLRNTHVK</sequence>
<dbReference type="KEGG" id="cio:CEQ15_22000"/>
<evidence type="ECO:0000256" key="1">
    <source>
        <dbReference type="SAM" id="MobiDB-lite"/>
    </source>
</evidence>
<dbReference type="RefSeq" id="WP_027373542.1">
    <property type="nucleotide sequence ID" value="NZ_CP022058.2"/>
</dbReference>
<gene>
    <name evidence="2" type="ORF">EG352_19180</name>
</gene>
<organism evidence="2 3">
    <name type="scientific">Chryseobacterium indologenes</name>
    <name type="common">Flavobacterium indologenes</name>
    <dbReference type="NCBI Taxonomy" id="253"/>
    <lineage>
        <taxon>Bacteria</taxon>
        <taxon>Pseudomonadati</taxon>
        <taxon>Bacteroidota</taxon>
        <taxon>Flavobacteriia</taxon>
        <taxon>Flavobacteriales</taxon>
        <taxon>Weeksellaceae</taxon>
        <taxon>Chryseobacterium group</taxon>
        <taxon>Chryseobacterium</taxon>
    </lineage>
</organism>
<reference evidence="2 3" key="1">
    <citation type="submission" date="2018-11" db="EMBL/GenBank/DDBJ databases">
        <title>Proposal to divide the Flavobacteriaceae and reorganize its genera based on Amino Acid Identity values calculated from whole genome sequences.</title>
        <authorList>
            <person name="Nicholson A.C."/>
            <person name="Gulvik C.A."/>
            <person name="Whitney A.M."/>
            <person name="Humrighouse B.W."/>
            <person name="Bell M."/>
            <person name="Holmes B."/>
            <person name="Steigerwalt A.G."/>
            <person name="Villarma A."/>
            <person name="Sheth M."/>
            <person name="Batra D."/>
            <person name="Pryor J."/>
            <person name="Bernardet J.-F."/>
            <person name="Hugo C."/>
            <person name="Kampfer P."/>
            <person name="Newman J."/>
            <person name="McQuiston J.R."/>
        </authorList>
    </citation>
    <scope>NUCLEOTIDE SEQUENCE [LARGE SCALE GENOMIC DNA]</scope>
    <source>
        <strain evidence="2 3">H5559</strain>
    </source>
</reference>
<proteinExistence type="predicted"/>
<dbReference type="AlphaFoldDB" id="A0A1Z3W874"/>
<feature type="region of interest" description="Disordered" evidence="1">
    <location>
        <begin position="32"/>
        <end position="60"/>
    </location>
</feature>
<feature type="compositionally biased region" description="Polar residues" evidence="1">
    <location>
        <begin position="50"/>
        <end position="60"/>
    </location>
</feature>
<name>A0A1Z3W874_CHRID</name>
<dbReference type="GeneID" id="56900708"/>
<evidence type="ECO:0000313" key="2">
    <source>
        <dbReference type="EMBL" id="AZB19745.1"/>
    </source>
</evidence>